<dbReference type="Pfam" id="PF12266">
    <property type="entry name" value="DUF3613"/>
    <property type="match status" value="1"/>
</dbReference>
<feature type="region of interest" description="Disordered" evidence="1">
    <location>
        <begin position="37"/>
        <end position="72"/>
    </location>
</feature>
<evidence type="ECO:0000313" key="3">
    <source>
        <dbReference type="EMBL" id="KRG37329.1"/>
    </source>
</evidence>
<accession>A0A0R0A7Q2</accession>
<feature type="chain" id="PRO_5006390368" description="DUF3613 domain-containing protein" evidence="2">
    <location>
        <begin position="26"/>
        <end position="132"/>
    </location>
</feature>
<name>A0A0R0A7Q2_9GAMM</name>
<keyword evidence="4" id="KW-1185">Reference proteome</keyword>
<evidence type="ECO:0000256" key="2">
    <source>
        <dbReference type="SAM" id="SignalP"/>
    </source>
</evidence>
<keyword evidence="2" id="KW-0732">Signal</keyword>
<reference evidence="3 4" key="1">
    <citation type="submission" date="2015-10" db="EMBL/GenBank/DDBJ databases">
        <title>Genome sequencing and analysis of members of genus Stenotrophomonas.</title>
        <authorList>
            <person name="Patil P.P."/>
            <person name="Midha S."/>
            <person name="Patil P.B."/>
        </authorList>
    </citation>
    <scope>NUCLEOTIDE SEQUENCE [LARGE SCALE GENOMIC DNA]</scope>
    <source>
        <strain evidence="3 4">JCM 16536</strain>
    </source>
</reference>
<dbReference type="STRING" id="676599.ARC20_16760"/>
<evidence type="ECO:0000256" key="1">
    <source>
        <dbReference type="SAM" id="MobiDB-lite"/>
    </source>
</evidence>
<feature type="signal peptide" evidence="2">
    <location>
        <begin position="1"/>
        <end position="25"/>
    </location>
</feature>
<proteinExistence type="predicted"/>
<dbReference type="OrthoDB" id="7068897at2"/>
<comment type="caution">
    <text evidence="3">The sequence shown here is derived from an EMBL/GenBank/DDBJ whole genome shotgun (WGS) entry which is preliminary data.</text>
</comment>
<evidence type="ECO:0000313" key="4">
    <source>
        <dbReference type="Proteomes" id="UP000051802"/>
    </source>
</evidence>
<dbReference type="EMBL" id="LLXU01000137">
    <property type="protein sequence ID" value="KRG37329.1"/>
    <property type="molecule type" value="Genomic_DNA"/>
</dbReference>
<dbReference type="Proteomes" id="UP000051802">
    <property type="component" value="Unassembled WGS sequence"/>
</dbReference>
<organism evidence="3 4">
    <name type="scientific">Stenotrophomonas panacihumi</name>
    <dbReference type="NCBI Taxonomy" id="676599"/>
    <lineage>
        <taxon>Bacteria</taxon>
        <taxon>Pseudomonadati</taxon>
        <taxon>Pseudomonadota</taxon>
        <taxon>Gammaproteobacteria</taxon>
        <taxon>Lysobacterales</taxon>
        <taxon>Lysobacteraceae</taxon>
        <taxon>Stenotrophomonas</taxon>
    </lineage>
</organism>
<dbReference type="AlphaFoldDB" id="A0A0R0A7Q2"/>
<evidence type="ECO:0008006" key="5">
    <source>
        <dbReference type="Google" id="ProtNLM"/>
    </source>
</evidence>
<dbReference type="RefSeq" id="WP_057649365.1">
    <property type="nucleotide sequence ID" value="NZ_LLXU01000137.1"/>
</dbReference>
<protein>
    <recommendedName>
        <fullName evidence="5">DUF3613 domain-containing protein</fullName>
    </recommendedName>
</protein>
<sequence length="132" mass="13964">MSRRARFPFAGLALALCMVAGAASADAIQQPLTGERMGTGVANAQPAPLPPPTSPFQASASTPSDGKPARREIGDATRALVRMQAAGTYAAPARPMLGDQAGLAYQRYLESFKYPIPERFDVNLKQSQDEGN</sequence>
<gene>
    <name evidence="3" type="ORF">ARC20_16760</name>
</gene>
<dbReference type="InterPro" id="IPR022053">
    <property type="entry name" value="DUF3613"/>
</dbReference>